<evidence type="ECO:0000256" key="1">
    <source>
        <dbReference type="SAM" id="MobiDB-lite"/>
    </source>
</evidence>
<dbReference type="AlphaFoldDB" id="A0A7C8M938"/>
<sequence>MPSATTTSSPPSQWSTLAAAGEPKPSQLAAYEGLPWDRLSSMLAARSILGLEERLPAGDDVAALKVAAAWELWIDNGVRSMQADHFGELHRVQLVFECLRRGIQAGVNCRWGMMVLLRWELSRERAEAGQPSVPPRLSRRDADDDGFGPNSSDESDTDDERPPPGTGKGYVRSWNAKLGRCVTYAM</sequence>
<accession>A0A7C8M938</accession>
<feature type="region of interest" description="Disordered" evidence="1">
    <location>
        <begin position="128"/>
        <end position="172"/>
    </location>
</feature>
<dbReference type="Proteomes" id="UP000481861">
    <property type="component" value="Unassembled WGS sequence"/>
</dbReference>
<evidence type="ECO:0000313" key="2">
    <source>
        <dbReference type="EMBL" id="KAF2871959.1"/>
    </source>
</evidence>
<keyword evidence="3" id="KW-1185">Reference proteome</keyword>
<protein>
    <submittedName>
        <fullName evidence="2">Uncharacterized protein</fullName>
    </submittedName>
</protein>
<proteinExistence type="predicted"/>
<dbReference type="EMBL" id="JAADJZ010000010">
    <property type="protein sequence ID" value="KAF2871959.1"/>
    <property type="molecule type" value="Genomic_DNA"/>
</dbReference>
<comment type="caution">
    <text evidence="2">The sequence shown here is derived from an EMBL/GenBank/DDBJ whole genome shotgun (WGS) entry which is preliminary data.</text>
</comment>
<name>A0A7C8M938_9PLEO</name>
<evidence type="ECO:0000313" key="3">
    <source>
        <dbReference type="Proteomes" id="UP000481861"/>
    </source>
</evidence>
<organism evidence="2 3">
    <name type="scientific">Massariosphaeria phaeospora</name>
    <dbReference type="NCBI Taxonomy" id="100035"/>
    <lineage>
        <taxon>Eukaryota</taxon>
        <taxon>Fungi</taxon>
        <taxon>Dikarya</taxon>
        <taxon>Ascomycota</taxon>
        <taxon>Pezizomycotina</taxon>
        <taxon>Dothideomycetes</taxon>
        <taxon>Pleosporomycetidae</taxon>
        <taxon>Pleosporales</taxon>
        <taxon>Pleosporales incertae sedis</taxon>
        <taxon>Massariosphaeria</taxon>
    </lineage>
</organism>
<gene>
    <name evidence="2" type="ORF">BDV95DRAFT_606530</name>
</gene>
<reference evidence="2 3" key="1">
    <citation type="submission" date="2020-01" db="EMBL/GenBank/DDBJ databases">
        <authorList>
            <consortium name="DOE Joint Genome Institute"/>
            <person name="Haridas S."/>
            <person name="Albert R."/>
            <person name="Binder M."/>
            <person name="Bloem J."/>
            <person name="Labutti K."/>
            <person name="Salamov A."/>
            <person name="Andreopoulos B."/>
            <person name="Baker S.E."/>
            <person name="Barry K."/>
            <person name="Bills G."/>
            <person name="Bluhm B.H."/>
            <person name="Cannon C."/>
            <person name="Castanera R."/>
            <person name="Culley D.E."/>
            <person name="Daum C."/>
            <person name="Ezra D."/>
            <person name="Gonzalez J.B."/>
            <person name="Henrissat B."/>
            <person name="Kuo A."/>
            <person name="Liang C."/>
            <person name="Lipzen A."/>
            <person name="Lutzoni F."/>
            <person name="Magnuson J."/>
            <person name="Mondo S."/>
            <person name="Nolan M."/>
            <person name="Ohm R."/>
            <person name="Pangilinan J."/>
            <person name="Park H.-J.H."/>
            <person name="Ramirez L."/>
            <person name="Alfaro M."/>
            <person name="Sun H."/>
            <person name="Tritt A."/>
            <person name="Yoshinaga Y."/>
            <person name="Zwiers L.-H.L."/>
            <person name="Turgeon B.G."/>
            <person name="Goodwin S.B."/>
            <person name="Spatafora J.W."/>
            <person name="Crous P.W."/>
            <person name="Grigoriev I.V."/>
        </authorList>
    </citation>
    <scope>NUCLEOTIDE SEQUENCE [LARGE SCALE GENOMIC DNA]</scope>
    <source>
        <strain evidence="2 3">CBS 611.86</strain>
    </source>
</reference>